<dbReference type="EMBL" id="BACD03000086">
    <property type="protein sequence ID" value="GAO52773.1"/>
    <property type="molecule type" value="Genomic_DNA"/>
</dbReference>
<dbReference type="STRING" id="698492.A0A0E9NSL5"/>
<dbReference type="AlphaFoldDB" id="A0A0E9NSL5"/>
<dbReference type="PANTHER" id="PTHR35870">
    <property type="entry name" value="PROTEIN, PUTATIVE (AFU_ORTHOLOGUE AFUA_5G03330)-RELATED"/>
    <property type="match status" value="1"/>
</dbReference>
<sequence length="434" mass="49273">MGNFLSSSTPLPGSPDPASKSKLQILLRANHRQNSVLVDDNGHNYLPHHLGSVYLLGAPPARLFQVYDVAITNTQEWKDPGLQSVEISPDWWKDNIGDKVSAYQYFHFFGDEVVHCDYDWKAVVKDYLLKDNCFLLKSLIEGECHPLIHLGYAFELDSFEVAVEALTLAAVCVNFIQPVFSVEMERYQEPEEAYLPAMDVLKAIGQDQRFNGLFEKPDQENLKLLLEEFLELMLEHYRDWDWTKTSLEGLFDIAVHLYAGTHSSTDFAPKFNLSMLQMVTAAHATRICSTMLPSNTLPLLIRELFFAMCLHYITQLRPAFHDDVFEKYDTEGRGWEEVYKSAVNGEGSKDAHFVQVVRALRDAEQVYGAKGEFVYGLAIVIRVAVTVAGCAEVASGGKHDRDLLTNMESTWEICIDDAQDWVRFTVRLETRGKI</sequence>
<evidence type="ECO:0000313" key="2">
    <source>
        <dbReference type="EMBL" id="GAO52773.1"/>
    </source>
</evidence>
<keyword evidence="1" id="KW-0560">Oxidoreductase</keyword>
<gene>
    <name evidence="2" type="ORF">G7K_6840-t1</name>
</gene>
<dbReference type="GO" id="GO:0016491">
    <property type="term" value="F:oxidoreductase activity"/>
    <property type="evidence" value="ECO:0007669"/>
    <property type="project" value="UniProtKB-KW"/>
</dbReference>
<protein>
    <submittedName>
        <fullName evidence="2">Uncharacterized protein</fullName>
    </submittedName>
</protein>
<evidence type="ECO:0000313" key="3">
    <source>
        <dbReference type="Proteomes" id="UP000033140"/>
    </source>
</evidence>
<dbReference type="PANTHER" id="PTHR35870:SF6">
    <property type="entry name" value="MGS207 PROTEIN"/>
    <property type="match status" value="1"/>
</dbReference>
<proteinExistence type="predicted"/>
<organism evidence="2 3">
    <name type="scientific">Saitoella complicata (strain BCRC 22490 / CBS 7301 / JCM 7358 / NBRC 10748 / NRRL Y-17804)</name>
    <dbReference type="NCBI Taxonomy" id="698492"/>
    <lineage>
        <taxon>Eukaryota</taxon>
        <taxon>Fungi</taxon>
        <taxon>Dikarya</taxon>
        <taxon>Ascomycota</taxon>
        <taxon>Taphrinomycotina</taxon>
        <taxon>Taphrinomycotina incertae sedis</taxon>
        <taxon>Saitoella</taxon>
    </lineage>
</organism>
<keyword evidence="3" id="KW-1185">Reference proteome</keyword>
<comment type="caution">
    <text evidence="2">The sequence shown here is derived from an EMBL/GenBank/DDBJ whole genome shotgun (WGS) entry which is preliminary data.</text>
</comment>
<evidence type="ECO:0000256" key="1">
    <source>
        <dbReference type="ARBA" id="ARBA00023002"/>
    </source>
</evidence>
<reference evidence="2 3" key="3">
    <citation type="journal article" date="2015" name="Genome Announc.">
        <title>Draft Genome Sequence of the Archiascomycetous Yeast Saitoella complicata.</title>
        <authorList>
            <person name="Yamauchi K."/>
            <person name="Kondo S."/>
            <person name="Hamamoto M."/>
            <person name="Takahashi Y."/>
            <person name="Ogura Y."/>
            <person name="Hayashi T."/>
            <person name="Nishida H."/>
        </authorList>
    </citation>
    <scope>NUCLEOTIDE SEQUENCE [LARGE SCALE GENOMIC DNA]</scope>
    <source>
        <strain evidence="2 3">NRRL Y-17804</strain>
    </source>
</reference>
<name>A0A0E9NSL5_SAICN</name>
<dbReference type="Proteomes" id="UP000033140">
    <property type="component" value="Unassembled WGS sequence"/>
</dbReference>
<accession>A0A0E9NSL5</accession>
<reference evidence="2 3" key="2">
    <citation type="journal article" date="2014" name="J. Gen. Appl. Microbiol.">
        <title>The early diverging ascomycetous budding yeast Saitoella complicata has three histone deacetylases belonging to the Clr6, Hos2, and Rpd3 lineages.</title>
        <authorList>
            <person name="Nishida H."/>
            <person name="Matsumoto T."/>
            <person name="Kondo S."/>
            <person name="Hamamoto M."/>
            <person name="Yoshikawa H."/>
        </authorList>
    </citation>
    <scope>NUCLEOTIDE SEQUENCE [LARGE SCALE GENOMIC DNA]</scope>
    <source>
        <strain evidence="2 3">NRRL Y-17804</strain>
    </source>
</reference>
<reference evidence="2 3" key="1">
    <citation type="journal article" date="2011" name="J. Gen. Appl. Microbiol.">
        <title>Draft genome sequencing of the enigmatic yeast Saitoella complicata.</title>
        <authorList>
            <person name="Nishida H."/>
            <person name="Hamamoto M."/>
            <person name="Sugiyama J."/>
        </authorList>
    </citation>
    <scope>NUCLEOTIDE SEQUENCE [LARGE SCALE GENOMIC DNA]</scope>
    <source>
        <strain evidence="2 3">NRRL Y-17804</strain>
    </source>
</reference>
<dbReference type="OMA" id="NHWNAWK"/>
<dbReference type="InterPro" id="IPR025337">
    <property type="entry name" value="Questin_oxidase-like"/>
</dbReference>
<dbReference type="Pfam" id="PF14027">
    <property type="entry name" value="Questin_oxidase"/>
    <property type="match status" value="1"/>
</dbReference>